<dbReference type="EMBL" id="CAKKTJ010000321">
    <property type="protein sequence ID" value="CAH0479814.1"/>
    <property type="molecule type" value="Genomic_DNA"/>
</dbReference>
<accession>A0AAU9L5F7</accession>
<sequence>MSWSSFLPLARICNQQCVNRIDAIFREQREALAFQRFLVPQLHHTVSTLGGGAFADSIAPDNLMIVYVDDKYATDASHAANFVTNGISSPDAMHPIAPLVAYIAPNESALPVSPAAVTEFLLLRQGITRFVRDDLQKVVDKQKENADKRGWKDMLTFNEGDKSCYRQVACQTHQ</sequence>
<proteinExistence type="predicted"/>
<name>A0AAU9L5F7_9STRA</name>
<organism evidence="1 2">
    <name type="scientific">Peronospora belbahrii</name>
    <dbReference type="NCBI Taxonomy" id="622444"/>
    <lineage>
        <taxon>Eukaryota</taxon>
        <taxon>Sar</taxon>
        <taxon>Stramenopiles</taxon>
        <taxon>Oomycota</taxon>
        <taxon>Peronosporomycetes</taxon>
        <taxon>Peronosporales</taxon>
        <taxon>Peronosporaceae</taxon>
        <taxon>Peronospora</taxon>
    </lineage>
</organism>
<reference evidence="1" key="1">
    <citation type="submission" date="2021-11" db="EMBL/GenBank/DDBJ databases">
        <authorList>
            <person name="Islam A."/>
            <person name="Islam S."/>
            <person name="Flora M.S."/>
            <person name="Rahman M."/>
            <person name="Ziaur R.M."/>
            <person name="Epstein J.H."/>
            <person name="Hassan M."/>
            <person name="Klassen M."/>
            <person name="Woodard K."/>
            <person name="Webb A."/>
            <person name="Webby R.J."/>
            <person name="El Zowalaty M.E."/>
        </authorList>
    </citation>
    <scope>NUCLEOTIDE SEQUENCE</scope>
    <source>
        <strain evidence="1">Pbs3</strain>
    </source>
</reference>
<evidence type="ECO:0000313" key="1">
    <source>
        <dbReference type="EMBL" id="CAH0479814.1"/>
    </source>
</evidence>
<comment type="caution">
    <text evidence="1">The sequence shown here is derived from an EMBL/GenBank/DDBJ whole genome shotgun (WGS) entry which is preliminary data.</text>
</comment>
<evidence type="ECO:0000313" key="2">
    <source>
        <dbReference type="Proteomes" id="UP001160483"/>
    </source>
</evidence>
<gene>
    <name evidence="1" type="ORF">PBS003_LOCUS6445</name>
</gene>
<protein>
    <submittedName>
        <fullName evidence="1">Uncharacterized protein</fullName>
    </submittedName>
</protein>
<dbReference type="AlphaFoldDB" id="A0AAU9L5F7"/>
<dbReference type="Proteomes" id="UP001160483">
    <property type="component" value="Unassembled WGS sequence"/>
</dbReference>